<dbReference type="Gene3D" id="1.25.40.10">
    <property type="entry name" value="Tetratricopeptide repeat domain"/>
    <property type="match status" value="3"/>
</dbReference>
<dbReference type="Pfam" id="PF14559">
    <property type="entry name" value="TPR_19"/>
    <property type="match status" value="1"/>
</dbReference>
<dbReference type="AlphaFoldDB" id="A0A382HFV9"/>
<protein>
    <recommendedName>
        <fullName evidence="2">Outer membrane lipoprotein BamD-like domain-containing protein</fullName>
    </recommendedName>
</protein>
<organism evidence="1">
    <name type="scientific">marine metagenome</name>
    <dbReference type="NCBI Taxonomy" id="408172"/>
    <lineage>
        <taxon>unclassified sequences</taxon>
        <taxon>metagenomes</taxon>
        <taxon>ecological metagenomes</taxon>
    </lineage>
</organism>
<dbReference type="InterPro" id="IPR019734">
    <property type="entry name" value="TPR_rpt"/>
</dbReference>
<dbReference type="SUPFAM" id="SSF48452">
    <property type="entry name" value="TPR-like"/>
    <property type="match status" value="2"/>
</dbReference>
<dbReference type="PANTHER" id="PTHR12558">
    <property type="entry name" value="CELL DIVISION CYCLE 16,23,27"/>
    <property type="match status" value="1"/>
</dbReference>
<reference evidence="1" key="1">
    <citation type="submission" date="2018-05" db="EMBL/GenBank/DDBJ databases">
        <authorList>
            <person name="Lanie J.A."/>
            <person name="Ng W.-L."/>
            <person name="Kazmierczak K.M."/>
            <person name="Andrzejewski T.M."/>
            <person name="Davidsen T.M."/>
            <person name="Wayne K.J."/>
            <person name="Tettelin H."/>
            <person name="Glass J.I."/>
            <person name="Rusch D."/>
            <person name="Podicherti R."/>
            <person name="Tsui H.-C.T."/>
            <person name="Winkler M.E."/>
        </authorList>
    </citation>
    <scope>NUCLEOTIDE SEQUENCE</scope>
</reference>
<dbReference type="SMART" id="SM00028">
    <property type="entry name" value="TPR"/>
    <property type="match status" value="8"/>
</dbReference>
<dbReference type="Pfam" id="PF13181">
    <property type="entry name" value="TPR_8"/>
    <property type="match status" value="2"/>
</dbReference>
<proteinExistence type="predicted"/>
<evidence type="ECO:0000313" key="1">
    <source>
        <dbReference type="EMBL" id="SVB85381.1"/>
    </source>
</evidence>
<feature type="non-terminal residue" evidence="1">
    <location>
        <position position="1"/>
    </location>
</feature>
<dbReference type="PROSITE" id="PS50005">
    <property type="entry name" value="TPR"/>
    <property type="match status" value="4"/>
</dbReference>
<evidence type="ECO:0008006" key="2">
    <source>
        <dbReference type="Google" id="ProtNLM"/>
    </source>
</evidence>
<sequence length="471" mass="54353">FEIANKFFEKKDFPRALKIFEAGASRWPGELNEKPEINFSMAEIYFSNKQYARARKHYFKLLNLDPASKNAHKALNRIGDSYMVEGKYQHALSVFDESGKRKRVKLDDKGGPIFDEQKNKVWEDSAETQYGKIRMADIGVRSPRLKIRDIVFDVGPYYKPFKTFDKIFVEARNVDILAEVTLSRGIAYLLEQNYLKAINEFKKLFPLGPESKFFQEADRYIRQALIALIGKYSKQDGNLPILYSYSDFISLPIGDINNVQTILQVGEAYQAIGMFVEAVKFYEKANVLDSQKTYRDRVFLNLGQIHLENKSYDEAVLVGRNFIRNYPRSKRIPDAMKLLANALKGEGDFSGALKTYEDLLARFEGKAEIHFLIAETYTDMNQPADAVQSYQRAIATYDRQERVIPEYLQKAYYHLGSSLFKLNRFGPAMEALKSAKELFPYNLPRDWADYLMIESLEKLGDPSKITEGLNR</sequence>
<dbReference type="InterPro" id="IPR011990">
    <property type="entry name" value="TPR-like_helical_dom_sf"/>
</dbReference>
<dbReference type="EMBL" id="UINC01060653">
    <property type="protein sequence ID" value="SVB85381.1"/>
    <property type="molecule type" value="Genomic_DNA"/>
</dbReference>
<dbReference type="PANTHER" id="PTHR12558:SF13">
    <property type="entry name" value="CELL DIVISION CYCLE PROTEIN 27 HOMOLOG"/>
    <property type="match status" value="1"/>
</dbReference>
<name>A0A382HFV9_9ZZZZ</name>
<gene>
    <name evidence="1" type="ORF">METZ01_LOCUS238235</name>
</gene>
<feature type="non-terminal residue" evidence="1">
    <location>
        <position position="471"/>
    </location>
</feature>
<accession>A0A382HFV9</accession>